<evidence type="ECO:0000313" key="3">
    <source>
        <dbReference type="Proteomes" id="UP001189429"/>
    </source>
</evidence>
<dbReference type="Proteomes" id="UP001189429">
    <property type="component" value="Unassembled WGS sequence"/>
</dbReference>
<proteinExistence type="predicted"/>
<evidence type="ECO:0000313" key="2">
    <source>
        <dbReference type="EMBL" id="CAK0862880.1"/>
    </source>
</evidence>
<keyword evidence="3" id="KW-1185">Reference proteome</keyword>
<accession>A0ABN9USB9</accession>
<name>A0ABN9USB9_9DINO</name>
<feature type="compositionally biased region" description="Polar residues" evidence="1">
    <location>
        <begin position="148"/>
        <end position="159"/>
    </location>
</feature>
<feature type="region of interest" description="Disordered" evidence="1">
    <location>
        <begin position="786"/>
        <end position="841"/>
    </location>
</feature>
<evidence type="ECO:0000256" key="1">
    <source>
        <dbReference type="SAM" id="MobiDB-lite"/>
    </source>
</evidence>
<organism evidence="2 3">
    <name type="scientific">Prorocentrum cordatum</name>
    <dbReference type="NCBI Taxonomy" id="2364126"/>
    <lineage>
        <taxon>Eukaryota</taxon>
        <taxon>Sar</taxon>
        <taxon>Alveolata</taxon>
        <taxon>Dinophyceae</taxon>
        <taxon>Prorocentrales</taxon>
        <taxon>Prorocentraceae</taxon>
        <taxon>Prorocentrum</taxon>
    </lineage>
</organism>
<gene>
    <name evidence="2" type="ORF">PCOR1329_LOCUS51193</name>
</gene>
<feature type="region of interest" description="Disordered" evidence="1">
    <location>
        <begin position="1627"/>
        <end position="1646"/>
    </location>
</feature>
<comment type="caution">
    <text evidence="2">The sequence shown here is derived from an EMBL/GenBank/DDBJ whole genome shotgun (WGS) entry which is preliminary data.</text>
</comment>
<feature type="compositionally biased region" description="Gly residues" evidence="1">
    <location>
        <begin position="816"/>
        <end position="829"/>
    </location>
</feature>
<feature type="compositionally biased region" description="Acidic residues" evidence="1">
    <location>
        <begin position="1633"/>
        <end position="1646"/>
    </location>
</feature>
<dbReference type="EMBL" id="CAUYUJ010016205">
    <property type="protein sequence ID" value="CAK0862880.1"/>
    <property type="molecule type" value="Genomic_DNA"/>
</dbReference>
<sequence>MVVGSWKKCKIAPTPIAQLAHATAASAPPSSGWGAHIQSQLLEKIQALRMELGVTSDKQPLALAAGTYLDDAAIGARGASALCYKTVSIDGLASGSGSGSDEHCPVTFAAPVGESGFDQDELMTNAMGGGTEEAKASQTTSEDELLSETLQPSNTSQTSTEDELTTNAKDGGTGETKAPQTTSKDELLSERDWSDIYLTSTLKYSRKRDIYPIKYFLKMQLSSPLPRASKAMTASKSLPVLGGSTVSVVDFQSSPQEQGRVLAQQGAAQGNRDVVAQVPHRGGSVLFVAVAMFMTVDSCVDPGAVQLQAPEVWALRRSPGGAQMSTSRRDVHFGHVTWFDERLGSSPTWAQLTKNTFIEFDDREDAVDEDCCPLRRERSAPARAAVVVASGARASGVSFADPVTAAAAAADETVRAHASVDEEWADDIPGNGLPPDAVADGQDPVVQGAAQPPPLQVAAQPLPPAARPPAATSLDDVAKVVRVLVTKRHDDGQPVVLESATSLAARLGLHMSHFRLKVYAAARAAHCAARAHVDRLIRGTLAACRQAPGQDGGSKGDVINAALRHQLDSPLDPLIETRFPRQLDVVGCDAASGNLRSERAMGYQYPFRSQLLLLCRAHMKKKVAEQGYKTIQPFDTHLVRCQMSLVGDHVIALRHEARRLHEEQVIILHGVCPESATTHRRKIWDMYFDDPTDPTLMYRRAICQRLYNGDIRKHGVVEHYCNGCCRSPAHTVFLMRRYGVGALFGGVDVMNRANWTNKLRSHRTVGLPASVHGLFQAAYLRALPAPKRAGAPAPPPPGGGARGGGDGPPAAPPVGEGEGPPQGGLGAGDPAGEHEADADDGNTFSEEQAARVLGSRAWMLGGTVEDDMYVASSMVVLTDSYVTKQLHTSGSAFEQQQQQHVAAGRPRTYQAWLAHEDADAISILTSSYNAIFDARAWDPLQCRTEAAGLSIYRLYSRMGAVAYHLVYRSNRNWPMPLLYASKDATMLGRLGSTKPCLLDAYSANFASFYAGRLGSTAAMAELKGAVSVIDIDTADVERMHSVNQRGARFRVWTHVETVEEVSAHFATHSAADFGVAAASRPPGCQRAAAPKRMLQEGGPPRGRNSVKMWAWRTFVHMRGSGFLTRESAAELSEQYRALSDDEFQQYRLLGALARDQHLAGLRSFPKRRRAAAASASSDAGGVIGLLPSSRGRRDLPLGDGELRKLAYQESGDDMFALVDTAATVEGDIDVQVDAGRVLRYRRRAECVAADACQGIRGSCRQTVGQLASEWEDMHRTYTMKNVPHLGKVPTCRRRCHEAETCICEGEGAPLRRLEAHVRSAFAALRRWDKKAAKAALARGDSVLRFTSVVRPPSADAEADGGAAGALVPLGDGGGATTYRFFHVAFHYSKPFAPTVVELERDPTRDRGDILGVLPKRTGDPTTFWRSTWEMVKSFESGPHVTISFWQFVGARRHVVSVEPWKLWISNVTAEVDPPPERWTHGAFGQLFEQFEQFEHQQFEQFELCPPLAAEGLAAPRGFGKVPPEIVAPCGNGVIRYYATTGVMVAQCGVRSHQVGHGCFLTRSCRAMGSNKSKGRMLGLFAAWLELDDSTMVTRWEHVHLYKPAHRDRLVARQAALASGSPLLLALASKERDENDNDVEGEPLGDP</sequence>
<reference evidence="2" key="1">
    <citation type="submission" date="2023-10" db="EMBL/GenBank/DDBJ databases">
        <authorList>
            <person name="Chen Y."/>
            <person name="Shah S."/>
            <person name="Dougan E. K."/>
            <person name="Thang M."/>
            <person name="Chan C."/>
        </authorList>
    </citation>
    <scope>NUCLEOTIDE SEQUENCE [LARGE SCALE GENOMIC DNA]</scope>
</reference>
<feature type="region of interest" description="Disordered" evidence="1">
    <location>
        <begin position="130"/>
        <end position="186"/>
    </location>
</feature>
<protein>
    <submittedName>
        <fullName evidence="2">Uncharacterized protein</fullName>
    </submittedName>
</protein>